<feature type="chain" id="PRO_5001648622" evidence="3">
    <location>
        <begin position="27"/>
        <end position="307"/>
    </location>
</feature>
<reference evidence="4 5" key="1">
    <citation type="journal article" date="2014" name="Nat. Commun.">
        <title>Molecular traces of alternative social organization in a termite genome.</title>
        <authorList>
            <person name="Terrapon N."/>
            <person name="Li C."/>
            <person name="Robertson H.M."/>
            <person name="Ji L."/>
            <person name="Meng X."/>
            <person name="Booth W."/>
            <person name="Chen Z."/>
            <person name="Childers C.P."/>
            <person name="Glastad K.M."/>
            <person name="Gokhale K."/>
            <person name="Gowin J."/>
            <person name="Gronenberg W."/>
            <person name="Hermansen R.A."/>
            <person name="Hu H."/>
            <person name="Hunt B.G."/>
            <person name="Huylmans A.K."/>
            <person name="Khalil S.M."/>
            <person name="Mitchell R.D."/>
            <person name="Munoz-Torres M.C."/>
            <person name="Mustard J.A."/>
            <person name="Pan H."/>
            <person name="Reese J.T."/>
            <person name="Scharf M.E."/>
            <person name="Sun F."/>
            <person name="Vogel H."/>
            <person name="Xiao J."/>
            <person name="Yang W."/>
            <person name="Yang Z."/>
            <person name="Yang Z."/>
            <person name="Zhou J."/>
            <person name="Zhu J."/>
            <person name="Brent C.S."/>
            <person name="Elsik C.G."/>
            <person name="Goodisman M.A."/>
            <person name="Liberles D.A."/>
            <person name="Roe R.M."/>
            <person name="Vargo E.L."/>
            <person name="Vilcinskas A."/>
            <person name="Wang J."/>
            <person name="Bornberg-Bauer E."/>
            <person name="Korb J."/>
            <person name="Zhang G."/>
            <person name="Liebig J."/>
        </authorList>
    </citation>
    <scope>NUCLEOTIDE SEQUENCE [LARGE SCALE GENOMIC DNA]</scope>
    <source>
        <tissue evidence="4">Whole organism</tissue>
    </source>
</reference>
<keyword evidence="2" id="KW-0472">Membrane</keyword>
<feature type="transmembrane region" description="Helical" evidence="2">
    <location>
        <begin position="181"/>
        <end position="208"/>
    </location>
</feature>
<dbReference type="InParanoid" id="A0A067RKH2"/>
<evidence type="ECO:0000313" key="4">
    <source>
        <dbReference type="EMBL" id="KDR19955.1"/>
    </source>
</evidence>
<accession>A0A067RKH2</accession>
<dbReference type="OMA" id="GACLESD"/>
<evidence type="ECO:0000256" key="2">
    <source>
        <dbReference type="SAM" id="Phobius"/>
    </source>
</evidence>
<proteinExistence type="predicted"/>
<dbReference type="EMBL" id="KK852623">
    <property type="protein sequence ID" value="KDR19955.1"/>
    <property type="molecule type" value="Genomic_DNA"/>
</dbReference>
<dbReference type="eggNOG" id="ENOG502S32N">
    <property type="taxonomic scope" value="Eukaryota"/>
</dbReference>
<name>A0A067RKH2_ZOONE</name>
<keyword evidence="5" id="KW-1185">Reference proteome</keyword>
<protein>
    <submittedName>
        <fullName evidence="4">Uncharacterized protein</fullName>
    </submittedName>
</protein>
<dbReference type="OrthoDB" id="8191402at2759"/>
<feature type="signal peptide" evidence="3">
    <location>
        <begin position="1"/>
        <end position="26"/>
    </location>
</feature>
<evidence type="ECO:0000313" key="5">
    <source>
        <dbReference type="Proteomes" id="UP000027135"/>
    </source>
</evidence>
<dbReference type="AlphaFoldDB" id="A0A067RKH2"/>
<dbReference type="InterPro" id="IPR012464">
    <property type="entry name" value="DUF1676"/>
</dbReference>
<keyword evidence="2" id="KW-0812">Transmembrane</keyword>
<dbReference type="PANTHER" id="PTHR21879:SF17">
    <property type="entry name" value="LD24139P"/>
    <property type="match status" value="1"/>
</dbReference>
<keyword evidence="3" id="KW-0732">Signal</keyword>
<organism evidence="4 5">
    <name type="scientific">Zootermopsis nevadensis</name>
    <name type="common">Dampwood termite</name>
    <dbReference type="NCBI Taxonomy" id="136037"/>
    <lineage>
        <taxon>Eukaryota</taxon>
        <taxon>Metazoa</taxon>
        <taxon>Ecdysozoa</taxon>
        <taxon>Arthropoda</taxon>
        <taxon>Hexapoda</taxon>
        <taxon>Insecta</taxon>
        <taxon>Pterygota</taxon>
        <taxon>Neoptera</taxon>
        <taxon>Polyneoptera</taxon>
        <taxon>Dictyoptera</taxon>
        <taxon>Blattodea</taxon>
        <taxon>Blattoidea</taxon>
        <taxon>Termitoidae</taxon>
        <taxon>Termopsidae</taxon>
        <taxon>Zootermopsis</taxon>
    </lineage>
</organism>
<evidence type="ECO:0000256" key="3">
    <source>
        <dbReference type="SAM" id="SignalP"/>
    </source>
</evidence>
<gene>
    <name evidence="4" type="ORF">L798_05233</name>
</gene>
<dbReference type="Proteomes" id="UP000027135">
    <property type="component" value="Unassembled WGS sequence"/>
</dbReference>
<dbReference type="STRING" id="136037.A0A067RKH2"/>
<evidence type="ECO:0000256" key="1">
    <source>
        <dbReference type="SAM" id="MobiDB-lite"/>
    </source>
</evidence>
<dbReference type="Pfam" id="PF07898">
    <property type="entry name" value="DUF1676"/>
    <property type="match status" value="1"/>
</dbReference>
<sequence length="307" mass="32634">MNFKNSWITPLAALLLLIILSEHATAVPTIPSEGKNLQDNEVVGGKSSSGDEGNWNFMIRMIDDCSEKDFLSCVGVKVVTALDRGAKMSDIQVIDGLSLIKTQDVDDERNGRALLTEEELQNSLDQDPTQKTSRLLEYLVEVASRFFNSHALQFKLPQFSPDQVQRALQEARGKKKMMKTLLPILMGIGAKLLLVIPIGIAIVGFLAVKALVVSKLALLIAGFLALQKLLGGGGLGALGGGKNGWSTGGSSGWNTGGSGWSGAGTGGWSTSGSGSSSGYYRRSFDKSAPVDAQQMAYKAQAPQDVSQ</sequence>
<dbReference type="GO" id="GO:0016020">
    <property type="term" value="C:membrane"/>
    <property type="evidence" value="ECO:0007669"/>
    <property type="project" value="TreeGrafter"/>
</dbReference>
<feature type="region of interest" description="Disordered" evidence="1">
    <location>
        <begin position="30"/>
        <end position="49"/>
    </location>
</feature>
<dbReference type="PANTHER" id="PTHR21879">
    <property type="entry name" value="FI03362P-RELATED-RELATED"/>
    <property type="match status" value="1"/>
</dbReference>
<keyword evidence="2" id="KW-1133">Transmembrane helix</keyword>